<gene>
    <name evidence="2" type="ORF">KCU98_g2094</name>
</gene>
<feature type="transmembrane region" description="Helical" evidence="1">
    <location>
        <begin position="103"/>
        <end position="121"/>
    </location>
</feature>
<feature type="transmembrane region" description="Helical" evidence="1">
    <location>
        <begin position="168"/>
        <end position="185"/>
    </location>
</feature>
<feature type="transmembrane region" description="Helical" evidence="1">
    <location>
        <begin position="659"/>
        <end position="680"/>
    </location>
</feature>
<keyword evidence="1" id="KW-1133">Transmembrane helix</keyword>
<name>A0A9P8G4N7_AURME</name>
<reference evidence="2" key="1">
    <citation type="journal article" date="2021" name="J Fungi (Basel)">
        <title>Virulence traits and population genomics of the black yeast Aureobasidium melanogenum.</title>
        <authorList>
            <person name="Cernosa A."/>
            <person name="Sun X."/>
            <person name="Gostincar C."/>
            <person name="Fang C."/>
            <person name="Gunde-Cimerman N."/>
            <person name="Song Z."/>
        </authorList>
    </citation>
    <scope>NUCLEOTIDE SEQUENCE</scope>
    <source>
        <strain evidence="2">EXF-9298</strain>
    </source>
</reference>
<dbReference type="Proteomes" id="UP000729357">
    <property type="component" value="Unassembled WGS sequence"/>
</dbReference>
<reference evidence="2" key="2">
    <citation type="submission" date="2021-08" db="EMBL/GenBank/DDBJ databases">
        <authorList>
            <person name="Gostincar C."/>
            <person name="Sun X."/>
            <person name="Song Z."/>
            <person name="Gunde-Cimerman N."/>
        </authorList>
    </citation>
    <scope>NUCLEOTIDE SEQUENCE</scope>
    <source>
        <strain evidence="2">EXF-9298</strain>
    </source>
</reference>
<feature type="non-terminal residue" evidence="2">
    <location>
        <position position="1"/>
    </location>
</feature>
<keyword evidence="1" id="KW-0472">Membrane</keyword>
<dbReference type="PANTHER" id="PTHR37544:SF3">
    <property type="entry name" value="SPRAY"/>
    <property type="match status" value="1"/>
</dbReference>
<organism evidence="2 3">
    <name type="scientific">Aureobasidium melanogenum</name>
    <name type="common">Aureobasidium pullulans var. melanogenum</name>
    <dbReference type="NCBI Taxonomy" id="46634"/>
    <lineage>
        <taxon>Eukaryota</taxon>
        <taxon>Fungi</taxon>
        <taxon>Dikarya</taxon>
        <taxon>Ascomycota</taxon>
        <taxon>Pezizomycotina</taxon>
        <taxon>Dothideomycetes</taxon>
        <taxon>Dothideomycetidae</taxon>
        <taxon>Dothideales</taxon>
        <taxon>Saccotheciaceae</taxon>
        <taxon>Aureobasidium</taxon>
    </lineage>
</organism>
<feature type="transmembrane region" description="Helical" evidence="1">
    <location>
        <begin position="767"/>
        <end position="790"/>
    </location>
</feature>
<feature type="transmembrane region" description="Helical" evidence="1">
    <location>
        <begin position="1127"/>
        <end position="1147"/>
    </location>
</feature>
<sequence>MLSIPNLNDSNKAHGGNLLRSRVSEQSIELSILTEDENALITPSNKKYWKPLTQKAYFLVPTILASGALIAVLQIYLARSNAHSGILFASKINDLPLSQKFPYLYLPTIVSLILSFAWAWLDLDVRRLQPFIELSKEQGACGDDSLLLHYPFDFVAFVPFTAARRRHWPVFTASLAVVIIFWGLTPLQSTIFATRTIEKNMSVATARSTSYLSLQEQKYNLTAEYTQSVYNIAWLNETLPPFMSQQGMLAPFGLLDNFNKSESAETWTAPTKFYSVDLNCESPTYGIKDTSKSLLLSSNGCKYSRQNMVLPTEIKDNEYYSLYVGYWYEESMDSYLLGNCPEQANQTFLIRWSRGQERQAGLDPIVTVTVPKEGTTLWCTSSYYQQDVSATVSAPNMKVLEVVPTGPKLALPVDFFNITEFEWGMSQGSDANGNRGTFPSVGIPSGGWPSPYDRLCAKFPDLVWDMYAYLPNMATFALGTYQRPMAEYLNAETLKDSYQAAYRLLFARRLADVLHPDLDGNTAVLGNRRYTTQTIIMVPAFVYVVESMVAVTAAATSVILLLSLWTKAKLMSEPANIASMMALFGSDSCTVQRMSEDDCATSTDLEAKYKNMRFALSRLRSDQCPTICYNGHHDSDSDTFLSVQKPTTSKLILPMELSWAFGIGFLGLQIGLAITLLYLFSRIRTEHGLPLPSTSIFVNQLLENYLPMVLGAFFEPIFTMITRTLCMLQPYEQLRRGQARPERSIMLDYASLPPQAVVFRALKNKHIALAMVSLMTLLSNVLSITFSGLFTESMVLIPQYANFTAGYQFPLNGFSLGNESISRNRPSYDSYYVAASNLTSDTPLPSWTDGQFFYLPFEAYMPSSANITQYKVATPAVKAALHCFPMEQETDDRSLKWSTLDEKTTCDFSLVPNFPNVQNNTPHAIEYVNFTWPVYGKGPKGQATTKCDLSVMAGWGRTSKLTNDGPLNASWIGCIPKLQVELREVTVDMEGRVLSSSPLNSTTSDGEQLFEPNATSLIQSVHKVLDPYNAVAMFYTTNPSWHNDSYPSDFVNYLIAQTTNRSTFLDPMEAPPSFEQAAPLLDMLYSKLFAIILASNVDKVLHPSGETKITTGLSMRLETRIFVQEEMLLVAVAILALFVLVTIVLYIRRPWRILPRLPTTLASQMAFFAASHAMKDLAETSGMSERQRNSYVKGLRQRYGFGKFVGTDGMTHIGVEREPLVQVLTKQDLRIMRKNVLIE</sequence>
<dbReference type="EMBL" id="JAHFXS010000100">
    <property type="protein sequence ID" value="KAG9989161.1"/>
    <property type="molecule type" value="Genomic_DNA"/>
</dbReference>
<accession>A0A9P8G4N7</accession>
<keyword evidence="3" id="KW-1185">Reference proteome</keyword>
<dbReference type="InterPro" id="IPR021840">
    <property type="entry name" value="DUF3433"/>
</dbReference>
<feature type="transmembrane region" description="Helical" evidence="1">
    <location>
        <begin position="540"/>
        <end position="562"/>
    </location>
</feature>
<evidence type="ECO:0000313" key="3">
    <source>
        <dbReference type="Proteomes" id="UP000729357"/>
    </source>
</evidence>
<evidence type="ECO:0000256" key="1">
    <source>
        <dbReference type="SAM" id="Phobius"/>
    </source>
</evidence>
<proteinExistence type="predicted"/>
<dbReference type="Pfam" id="PF11915">
    <property type="entry name" value="DUF3433"/>
    <property type="match status" value="2"/>
</dbReference>
<feature type="transmembrane region" description="Helical" evidence="1">
    <location>
        <begin position="56"/>
        <end position="77"/>
    </location>
</feature>
<keyword evidence="1" id="KW-0812">Transmembrane</keyword>
<dbReference type="AlphaFoldDB" id="A0A9P8G4N7"/>
<comment type="caution">
    <text evidence="2">The sequence shown here is derived from an EMBL/GenBank/DDBJ whole genome shotgun (WGS) entry which is preliminary data.</text>
</comment>
<feature type="transmembrane region" description="Helical" evidence="1">
    <location>
        <begin position="705"/>
        <end position="726"/>
    </location>
</feature>
<evidence type="ECO:0000313" key="2">
    <source>
        <dbReference type="EMBL" id="KAG9989161.1"/>
    </source>
</evidence>
<protein>
    <submittedName>
        <fullName evidence="2">Uncharacterized protein</fullName>
    </submittedName>
</protein>
<dbReference type="PANTHER" id="PTHR37544">
    <property type="entry name" value="SPRAY-RELATED"/>
    <property type="match status" value="1"/>
</dbReference>